<evidence type="ECO:0000256" key="2">
    <source>
        <dbReference type="SAM" id="Phobius"/>
    </source>
</evidence>
<proteinExistence type="predicted"/>
<protein>
    <submittedName>
        <fullName evidence="5">Uncharacterized protein LOC113789381</fullName>
    </submittedName>
</protein>
<dbReference type="GO" id="GO:0031146">
    <property type="term" value="P:SCF-dependent proteasomal ubiquitin-dependent protein catabolic process"/>
    <property type="evidence" value="ECO:0007669"/>
    <property type="project" value="TreeGrafter"/>
</dbReference>
<feature type="domain" description="F-box" evidence="3">
    <location>
        <begin position="42"/>
        <end position="82"/>
    </location>
</feature>
<dbReference type="InterPro" id="IPR001810">
    <property type="entry name" value="F-box_dom"/>
</dbReference>
<dbReference type="AlphaFoldDB" id="A0A6P6XMI9"/>
<dbReference type="SUPFAM" id="SSF52047">
    <property type="entry name" value="RNI-like"/>
    <property type="match status" value="1"/>
</dbReference>
<keyword evidence="4" id="KW-1185">Reference proteome</keyword>
<accession>A0A6P6XMI9</accession>
<dbReference type="InterPro" id="IPR036047">
    <property type="entry name" value="F-box-like_dom_sf"/>
</dbReference>
<keyword evidence="2" id="KW-0812">Transmembrane</keyword>
<evidence type="ECO:0000256" key="1">
    <source>
        <dbReference type="SAM" id="MobiDB-lite"/>
    </source>
</evidence>
<dbReference type="Gene3D" id="1.20.1280.50">
    <property type="match status" value="1"/>
</dbReference>
<feature type="compositionally biased region" description="Acidic residues" evidence="1">
    <location>
        <begin position="162"/>
        <end position="174"/>
    </location>
</feature>
<gene>
    <name evidence="5" type="primary">LOC113789381</name>
</gene>
<dbReference type="InParanoid" id="A0A6P6XMI9"/>
<keyword evidence="2" id="KW-1133">Transmembrane helix</keyword>
<dbReference type="SMART" id="SM00256">
    <property type="entry name" value="FBOX"/>
    <property type="match status" value="1"/>
</dbReference>
<evidence type="ECO:0000259" key="3">
    <source>
        <dbReference type="SMART" id="SM00256"/>
    </source>
</evidence>
<dbReference type="OrthoDB" id="6509021at2759"/>
<dbReference type="RefSeq" id="XP_027194710.1">
    <property type="nucleotide sequence ID" value="XM_027338909.1"/>
</dbReference>
<dbReference type="Pfam" id="PF00646">
    <property type="entry name" value="F-box"/>
    <property type="match status" value="1"/>
</dbReference>
<dbReference type="InterPro" id="IPR032675">
    <property type="entry name" value="LRR_dom_sf"/>
</dbReference>
<sequence length="770" mass="89842">MDSNCRFRKLSRSNISDSNNNICYCDYNRYFSKQKNTMFIILNQDCLRSVFEHLSMMERLKCRLVCQQWKSVIDQMAIVEKSLEIYAVHSYLANDARQQSGMIDDHHQQQIDNEQNNQSFNYRFNYKPWFIEQIINQWKQFNESLISVEPIDNIFNSSNDSDNIDSDDDDDDNNDYIQFNDNSKSSLSSIWPYSSSFTSSTKLSSSSSLPNLNDILSSHYYWNYAFCSTSSLFSTYVMNKSSLVSHKFSHTFCRCRCQNRFKYSMILDRQQQQSSYNYLIKMNQLLEKFPNIHHLHMNNVIELNDTILALIAKHCHQLRHLSFVNCQQSSQSTITNDFNLLQQQKNSIIENNFIENEPFLLFNNNCLIDDYGWKLLNRTYPLLQSLTLRQCHLNEQQLTTVIRYCSSINYLDISDNQRVGKSVRYLGENIECLICGNLAEDESIEQILANIAFGNGKNVHYLSIFGPLNDSLKIFKEFDKLNKLELHFHSDNDDQTTWLSDIGLLSLNSLVLEQIRSYESPSTINHQQFEQMLRRSKNLQRLQIIGDFDWNLRLNDFSLQSLSEQCPILKELTLIGNASITDYGLLNLRHIPLTQLSLSSFNMLTDYSITTLIEQIPTLTTIILVDMPHITNRVIDKTIDICNEQPDRFIDLTFSDERMHRRIEKQQSCPNVDDNNMGPYPLNLNVHFDSHICGKHVIDSEPSDLQMLLVILISALILSMTLLTTIVVILVPLSMLLIMANEYIGQNWLSFLNLDILYRFLLEYQHHISD</sequence>
<dbReference type="Proteomes" id="UP000515146">
    <property type="component" value="Unplaced"/>
</dbReference>
<keyword evidence="2" id="KW-0472">Membrane</keyword>
<feature type="transmembrane region" description="Helical" evidence="2">
    <location>
        <begin position="707"/>
        <end position="731"/>
    </location>
</feature>
<dbReference type="PANTHER" id="PTHR13318">
    <property type="entry name" value="PARTNER OF PAIRED, ISOFORM B-RELATED"/>
    <property type="match status" value="1"/>
</dbReference>
<dbReference type="Gene3D" id="3.80.10.10">
    <property type="entry name" value="Ribonuclease Inhibitor"/>
    <property type="match status" value="1"/>
</dbReference>
<dbReference type="GO" id="GO:0019005">
    <property type="term" value="C:SCF ubiquitin ligase complex"/>
    <property type="evidence" value="ECO:0007669"/>
    <property type="project" value="TreeGrafter"/>
</dbReference>
<feature type="region of interest" description="Disordered" evidence="1">
    <location>
        <begin position="158"/>
        <end position="177"/>
    </location>
</feature>
<dbReference type="KEGG" id="dpte:113789381"/>
<evidence type="ECO:0000313" key="5">
    <source>
        <dbReference type="RefSeq" id="XP_027194710.1"/>
    </source>
</evidence>
<organism evidence="4 5">
    <name type="scientific">Dermatophagoides pteronyssinus</name>
    <name type="common">European house dust mite</name>
    <dbReference type="NCBI Taxonomy" id="6956"/>
    <lineage>
        <taxon>Eukaryota</taxon>
        <taxon>Metazoa</taxon>
        <taxon>Ecdysozoa</taxon>
        <taxon>Arthropoda</taxon>
        <taxon>Chelicerata</taxon>
        <taxon>Arachnida</taxon>
        <taxon>Acari</taxon>
        <taxon>Acariformes</taxon>
        <taxon>Sarcoptiformes</taxon>
        <taxon>Astigmata</taxon>
        <taxon>Psoroptidia</taxon>
        <taxon>Analgoidea</taxon>
        <taxon>Pyroglyphidae</taxon>
        <taxon>Dermatophagoidinae</taxon>
        <taxon>Dermatophagoides</taxon>
    </lineage>
</organism>
<dbReference type="PANTHER" id="PTHR13318:SF247">
    <property type="entry name" value="GH16156P"/>
    <property type="match status" value="1"/>
</dbReference>
<evidence type="ECO:0000313" key="4">
    <source>
        <dbReference type="Proteomes" id="UP000515146"/>
    </source>
</evidence>
<dbReference type="OMA" id="GDFDWNL"/>
<name>A0A6P6XMI9_DERPT</name>
<dbReference type="SUPFAM" id="SSF81383">
    <property type="entry name" value="F-box domain"/>
    <property type="match status" value="1"/>
</dbReference>
<reference evidence="5" key="1">
    <citation type="submission" date="2025-08" db="UniProtKB">
        <authorList>
            <consortium name="RefSeq"/>
        </authorList>
    </citation>
    <scope>IDENTIFICATION</scope>
    <source>
        <strain evidence="5">Airmid</strain>
    </source>
</reference>